<keyword evidence="2" id="KW-1185">Reference proteome</keyword>
<reference evidence="1 2" key="1">
    <citation type="submission" date="2016-07" db="EMBL/GenBank/DDBJ databases">
        <title>Draft genome of the white-rot fungus Obba rivulosa 3A-2.</title>
        <authorList>
            <consortium name="DOE Joint Genome Institute"/>
            <person name="Miettinen O."/>
            <person name="Riley R."/>
            <person name="Acob R."/>
            <person name="Barry K."/>
            <person name="Cullen D."/>
            <person name="De Vries R."/>
            <person name="Hainaut M."/>
            <person name="Hatakka A."/>
            <person name="Henrissat B."/>
            <person name="Hilden K."/>
            <person name="Kuo R."/>
            <person name="Labutti K."/>
            <person name="Lipzen A."/>
            <person name="Makela M.R."/>
            <person name="Sandor L."/>
            <person name="Spatafora J.W."/>
            <person name="Grigoriev I.V."/>
            <person name="Hibbett D.S."/>
        </authorList>
    </citation>
    <scope>NUCLEOTIDE SEQUENCE [LARGE SCALE GENOMIC DNA]</scope>
    <source>
        <strain evidence="1 2">3A-2</strain>
    </source>
</reference>
<accession>A0A8E2DM29</accession>
<evidence type="ECO:0000313" key="2">
    <source>
        <dbReference type="Proteomes" id="UP000250043"/>
    </source>
</evidence>
<dbReference type="AlphaFoldDB" id="A0A8E2DM29"/>
<protein>
    <submittedName>
        <fullName evidence="1">Uncharacterized protein</fullName>
    </submittedName>
</protein>
<evidence type="ECO:0000313" key="1">
    <source>
        <dbReference type="EMBL" id="OCH87493.1"/>
    </source>
</evidence>
<proteinExistence type="predicted"/>
<dbReference type="Proteomes" id="UP000250043">
    <property type="component" value="Unassembled WGS sequence"/>
</dbReference>
<name>A0A8E2DM29_9APHY</name>
<organism evidence="1 2">
    <name type="scientific">Obba rivulosa</name>
    <dbReference type="NCBI Taxonomy" id="1052685"/>
    <lineage>
        <taxon>Eukaryota</taxon>
        <taxon>Fungi</taxon>
        <taxon>Dikarya</taxon>
        <taxon>Basidiomycota</taxon>
        <taxon>Agaricomycotina</taxon>
        <taxon>Agaricomycetes</taxon>
        <taxon>Polyporales</taxon>
        <taxon>Gelatoporiaceae</taxon>
        <taxon>Obba</taxon>
    </lineage>
</organism>
<gene>
    <name evidence="1" type="ORF">OBBRIDRAFT_153615</name>
</gene>
<dbReference type="EMBL" id="KV722483">
    <property type="protein sequence ID" value="OCH87493.1"/>
    <property type="molecule type" value="Genomic_DNA"/>
</dbReference>
<sequence length="261" mass="28892">MCMTTGRHSELVFWSAVCGCHPPDSTHVIDISYFKYPGLVRLRKRSTHIGPYMQYLSISLWTEGALTGLLLTVGHLSSVKHLRLAGSFSIILPARFKLASITQLDGLTIYAQRSDRIVDDLNIFLGAFKELEGLGIDLTGDNMVHPSTTSLHVLGNTLSRLRLNVLSLTGLDMAWIFGQAIAERSVPGLQTLSINIHEAMDLFAMIRILKLSTRTLRPLTISDAQSLPGSRLVELSRYGGANSEAWHFWHASTHWALRAVA</sequence>